<dbReference type="NCBIfam" id="TIGR02857">
    <property type="entry name" value="CydD"/>
    <property type="match status" value="1"/>
</dbReference>
<gene>
    <name evidence="11" type="primary">cydD</name>
    <name evidence="11" type="ORF">E3202_04210</name>
</gene>
<accession>A0A506USN2</accession>
<feature type="transmembrane region" description="Helical" evidence="8">
    <location>
        <begin position="41"/>
        <end position="60"/>
    </location>
</feature>
<dbReference type="AlphaFoldDB" id="A0A506USN2"/>
<dbReference type="Pfam" id="PF00005">
    <property type="entry name" value="ABC_tran"/>
    <property type="match status" value="1"/>
</dbReference>
<evidence type="ECO:0000259" key="9">
    <source>
        <dbReference type="PROSITE" id="PS50893"/>
    </source>
</evidence>
<dbReference type="SUPFAM" id="SSF90123">
    <property type="entry name" value="ABC transporter transmembrane region"/>
    <property type="match status" value="1"/>
</dbReference>
<dbReference type="InterPro" id="IPR036640">
    <property type="entry name" value="ABC1_TM_sf"/>
</dbReference>
<reference evidence="11 12" key="1">
    <citation type="submission" date="2019-03" db="EMBL/GenBank/DDBJ databases">
        <title>The complete genome sequence of Neokomagataea sp. Jb2 NBRC113641.</title>
        <authorList>
            <person name="Chua K.-O."/>
            <person name="Chan K.-G."/>
            <person name="See-Too W.-S."/>
        </authorList>
    </citation>
    <scope>NUCLEOTIDE SEQUENCE [LARGE SCALE GENOMIC DNA]</scope>
    <source>
        <strain evidence="11 12">Jb2</strain>
    </source>
</reference>
<dbReference type="Pfam" id="PF00664">
    <property type="entry name" value="ABC_membrane"/>
    <property type="match status" value="1"/>
</dbReference>
<dbReference type="CDD" id="cd18584">
    <property type="entry name" value="ABC_6TM_AarD_CydD"/>
    <property type="match status" value="1"/>
</dbReference>
<dbReference type="SMART" id="SM00382">
    <property type="entry name" value="AAA"/>
    <property type="match status" value="1"/>
</dbReference>
<dbReference type="PROSITE" id="PS50929">
    <property type="entry name" value="ABC_TM1F"/>
    <property type="match status" value="1"/>
</dbReference>
<dbReference type="RefSeq" id="WP_165600441.1">
    <property type="nucleotide sequence ID" value="NZ_SORZ01000001.1"/>
</dbReference>
<feature type="compositionally biased region" description="Polar residues" evidence="7">
    <location>
        <begin position="1"/>
        <end position="10"/>
    </location>
</feature>
<dbReference type="Proteomes" id="UP000315037">
    <property type="component" value="Unassembled WGS sequence"/>
</dbReference>
<evidence type="ECO:0000256" key="4">
    <source>
        <dbReference type="ARBA" id="ARBA00022840"/>
    </source>
</evidence>
<dbReference type="GO" id="GO:0005524">
    <property type="term" value="F:ATP binding"/>
    <property type="evidence" value="ECO:0007669"/>
    <property type="project" value="UniProtKB-KW"/>
</dbReference>
<keyword evidence="5 8" id="KW-1133">Transmembrane helix</keyword>
<keyword evidence="4" id="KW-0067">ATP-binding</keyword>
<comment type="subcellular location">
    <subcellularLocation>
        <location evidence="1">Cell membrane</location>
        <topology evidence="1">Multi-pass membrane protein</topology>
    </subcellularLocation>
</comment>
<evidence type="ECO:0000259" key="10">
    <source>
        <dbReference type="PROSITE" id="PS50929"/>
    </source>
</evidence>
<evidence type="ECO:0000256" key="7">
    <source>
        <dbReference type="SAM" id="MobiDB-lite"/>
    </source>
</evidence>
<keyword evidence="6 8" id="KW-0472">Membrane</keyword>
<dbReference type="Gene3D" id="1.20.1560.10">
    <property type="entry name" value="ABC transporter type 1, transmembrane domain"/>
    <property type="match status" value="1"/>
</dbReference>
<feature type="region of interest" description="Disordered" evidence="7">
    <location>
        <begin position="1"/>
        <end position="27"/>
    </location>
</feature>
<dbReference type="InterPro" id="IPR014216">
    <property type="entry name" value="ABC_transptr_CydD"/>
</dbReference>
<dbReference type="InterPro" id="IPR027417">
    <property type="entry name" value="P-loop_NTPase"/>
</dbReference>
<dbReference type="InterPro" id="IPR017871">
    <property type="entry name" value="ABC_transporter-like_CS"/>
</dbReference>
<feature type="transmembrane region" description="Helical" evidence="8">
    <location>
        <begin position="161"/>
        <end position="180"/>
    </location>
</feature>
<dbReference type="SUPFAM" id="SSF52540">
    <property type="entry name" value="P-loop containing nucleoside triphosphate hydrolases"/>
    <property type="match status" value="1"/>
</dbReference>
<evidence type="ECO:0000313" key="12">
    <source>
        <dbReference type="Proteomes" id="UP000315037"/>
    </source>
</evidence>
<comment type="caution">
    <text evidence="11">The sequence shown here is derived from an EMBL/GenBank/DDBJ whole genome shotgun (WGS) entry which is preliminary data.</text>
</comment>
<protein>
    <submittedName>
        <fullName evidence="11">Thiol reductant ABC exporter subunit CydD</fullName>
    </submittedName>
</protein>
<dbReference type="PROSITE" id="PS50893">
    <property type="entry name" value="ABC_TRANSPORTER_2"/>
    <property type="match status" value="1"/>
</dbReference>
<evidence type="ECO:0000256" key="6">
    <source>
        <dbReference type="ARBA" id="ARBA00023136"/>
    </source>
</evidence>
<feature type="domain" description="ABC transporter" evidence="9">
    <location>
        <begin position="381"/>
        <end position="615"/>
    </location>
</feature>
<dbReference type="PROSITE" id="PS00211">
    <property type="entry name" value="ABC_TRANSPORTER_1"/>
    <property type="match status" value="1"/>
</dbReference>
<dbReference type="InterPro" id="IPR003593">
    <property type="entry name" value="AAA+_ATPase"/>
</dbReference>
<dbReference type="GO" id="GO:0140359">
    <property type="term" value="F:ABC-type transporter activity"/>
    <property type="evidence" value="ECO:0007669"/>
    <property type="project" value="InterPro"/>
</dbReference>
<keyword evidence="3" id="KW-0547">Nucleotide-binding</keyword>
<evidence type="ECO:0000256" key="3">
    <source>
        <dbReference type="ARBA" id="ARBA00022741"/>
    </source>
</evidence>
<name>A0A506USN2_9PROT</name>
<dbReference type="Gene3D" id="3.40.50.300">
    <property type="entry name" value="P-loop containing nucleotide triphosphate hydrolases"/>
    <property type="match status" value="1"/>
</dbReference>
<feature type="domain" description="ABC transmembrane type-1" evidence="10">
    <location>
        <begin position="47"/>
        <end position="329"/>
    </location>
</feature>
<dbReference type="InterPro" id="IPR011527">
    <property type="entry name" value="ABC1_TM_dom"/>
</dbReference>
<feature type="transmembrane region" description="Helical" evidence="8">
    <location>
        <begin position="186"/>
        <end position="207"/>
    </location>
</feature>
<dbReference type="EMBL" id="SORZ01000001">
    <property type="protein sequence ID" value="TPW36103.1"/>
    <property type="molecule type" value="Genomic_DNA"/>
</dbReference>
<dbReference type="PANTHER" id="PTHR24221:SF590">
    <property type="entry name" value="COMPONENT LINKED WITH THE ASSEMBLY OF CYTOCHROME' TRANSPORT TRANSMEMBRANE ATP-BINDING PROTEIN ABC TRANSPORTER CYDD-RELATED"/>
    <property type="match status" value="1"/>
</dbReference>
<evidence type="ECO:0000256" key="1">
    <source>
        <dbReference type="ARBA" id="ARBA00004651"/>
    </source>
</evidence>
<feature type="transmembrane region" description="Helical" evidence="8">
    <location>
        <begin position="266"/>
        <end position="291"/>
    </location>
</feature>
<dbReference type="PANTHER" id="PTHR24221">
    <property type="entry name" value="ATP-BINDING CASSETTE SUB-FAMILY B"/>
    <property type="match status" value="1"/>
</dbReference>
<dbReference type="GO" id="GO:0005886">
    <property type="term" value="C:plasma membrane"/>
    <property type="evidence" value="ECO:0007669"/>
    <property type="project" value="UniProtKB-SubCell"/>
</dbReference>
<dbReference type="InterPro" id="IPR039421">
    <property type="entry name" value="Type_1_exporter"/>
</dbReference>
<keyword evidence="2 8" id="KW-0812">Transmembrane</keyword>
<proteinExistence type="predicted"/>
<organism evidence="11 12">
    <name type="scientific">Oecophyllibacter saccharovorans</name>
    <dbReference type="NCBI Taxonomy" id="2558360"/>
    <lineage>
        <taxon>Bacteria</taxon>
        <taxon>Pseudomonadati</taxon>
        <taxon>Pseudomonadota</taxon>
        <taxon>Alphaproteobacteria</taxon>
        <taxon>Acetobacterales</taxon>
        <taxon>Acetobacteraceae</taxon>
        <taxon>Oecophyllibacter</taxon>
    </lineage>
</organism>
<evidence type="ECO:0000256" key="5">
    <source>
        <dbReference type="ARBA" id="ARBA00022989"/>
    </source>
</evidence>
<evidence type="ECO:0000313" key="11">
    <source>
        <dbReference type="EMBL" id="TPW36103.1"/>
    </source>
</evidence>
<evidence type="ECO:0000256" key="8">
    <source>
        <dbReference type="SAM" id="Phobius"/>
    </source>
</evidence>
<dbReference type="InterPro" id="IPR003439">
    <property type="entry name" value="ABC_transporter-like_ATP-bd"/>
</dbReference>
<dbReference type="GO" id="GO:0042883">
    <property type="term" value="P:cysteine transport"/>
    <property type="evidence" value="ECO:0007669"/>
    <property type="project" value="InterPro"/>
</dbReference>
<keyword evidence="12" id="KW-1185">Reference proteome</keyword>
<dbReference type="GO" id="GO:0016887">
    <property type="term" value="F:ATP hydrolysis activity"/>
    <property type="evidence" value="ECO:0007669"/>
    <property type="project" value="InterPro"/>
</dbReference>
<sequence>MPSSVLSTPSGGPVARKAADRNDGSPLPRGLGKLGGLARRAAGLLGLAVGLGSFSAVLLITQMGLLARLVTDLAFRHQPVMQETRLICALAACALLRALVQTAADSASDQAALKVTSSLRLELLGHLFRVGPVGLAGQDSGRMATALSEGVEALRPYLARYIPRAAAMVVIPLLILAVVFRLDWISFLTLAITGPLIPFFMALVGYGAQAVMRKKWNELLLLGSAFLDMLQGLTTLRLFGEAQEGAALVARLAERHRSTTMEVMRVAFLTTAVLEFFSSLSIAAVAVFFGVRLLKASVPFETAFFVLLLAPEYFMPLRAFSASYHARQNAASAFTPLAEMAQLPEVRALEGPLTSQTNTLPVPGLEAVLMHNVSAGYAELVPQEGTMLSVPGPDVLKSVTACFPAASLTVVTGRSGAGKTTLFRLLMGLMPPRTGTMEGEIDKGENNEPGTVALSRIPVAWVPQSPYLMADSIAANLRLADPQASLAALISVCAEAGALAFIEALPDGFDTVLGERGAPLSAGQIRRLALARALLHAPQLLLFDEPTADLDAENARQVCEAVKHAAHAPASPRIVIAISHRDDILQLADQVLQLSDGHLRKNDRVDKRAAEGGKA</sequence>
<evidence type="ECO:0000256" key="2">
    <source>
        <dbReference type="ARBA" id="ARBA00022692"/>
    </source>
</evidence>